<dbReference type="STRING" id="1121266.SAMN02745883_01729"/>
<accession>A0A1M6R7Y6</accession>
<evidence type="ECO:0000313" key="2">
    <source>
        <dbReference type="Proteomes" id="UP000184082"/>
    </source>
</evidence>
<gene>
    <name evidence="1" type="ORF">SAMN02745883_01729</name>
</gene>
<reference evidence="1 2" key="1">
    <citation type="submission" date="2016-11" db="EMBL/GenBank/DDBJ databases">
        <authorList>
            <person name="Jaros S."/>
            <person name="Januszkiewicz K."/>
            <person name="Wedrychowicz H."/>
        </authorList>
    </citation>
    <scope>NUCLEOTIDE SEQUENCE [LARGE SCALE GENOMIC DNA]</scope>
    <source>
        <strain evidence="1 2">DSM 14501</strain>
    </source>
</reference>
<dbReference type="Proteomes" id="UP000184082">
    <property type="component" value="Unassembled WGS sequence"/>
</dbReference>
<protein>
    <submittedName>
        <fullName evidence="1">Uncharacterized protein</fullName>
    </submittedName>
</protein>
<sequence>MKQDLIDLIEEFINLCNKLHREGKIDDDLYVKMTKNKVDFLYKINEVG</sequence>
<proteinExistence type="predicted"/>
<name>A0A1M6R7Y6_9FIRM</name>
<dbReference type="AlphaFoldDB" id="A0A1M6R7Y6"/>
<keyword evidence="2" id="KW-1185">Reference proteome</keyword>
<dbReference type="RefSeq" id="WP_159430012.1">
    <property type="nucleotide sequence ID" value="NZ_FRAJ01000013.1"/>
</dbReference>
<evidence type="ECO:0000313" key="1">
    <source>
        <dbReference type="EMBL" id="SHK28579.1"/>
    </source>
</evidence>
<organism evidence="1 2">
    <name type="scientific">Caminicella sporogenes DSM 14501</name>
    <dbReference type="NCBI Taxonomy" id="1121266"/>
    <lineage>
        <taxon>Bacteria</taxon>
        <taxon>Bacillati</taxon>
        <taxon>Bacillota</taxon>
        <taxon>Clostridia</taxon>
        <taxon>Peptostreptococcales</taxon>
        <taxon>Caminicellaceae</taxon>
        <taxon>Caminicella</taxon>
    </lineage>
</organism>
<dbReference type="EMBL" id="FRAJ01000013">
    <property type="protein sequence ID" value="SHK28579.1"/>
    <property type="molecule type" value="Genomic_DNA"/>
</dbReference>